<keyword evidence="3" id="KW-0805">Transcription regulation</keyword>
<reference evidence="9" key="1">
    <citation type="journal article" date="2017" name="Mycologia">
        <title>Fusarium algeriense, sp. nov., a novel toxigenic crown rot pathogen of durum wheat from Algeria is nested in the Fusarium burgessii species complex.</title>
        <authorList>
            <person name="Laraba I."/>
            <person name="Keddad A."/>
            <person name="Boureghda H."/>
            <person name="Abdallah N."/>
            <person name="Vaughan M.M."/>
            <person name="Proctor R.H."/>
            <person name="Busman M."/>
            <person name="O'Donnell K."/>
        </authorList>
    </citation>
    <scope>NUCLEOTIDE SEQUENCE</scope>
    <source>
        <strain evidence="9">NRRL 25174</strain>
    </source>
</reference>
<dbReference type="Proteomes" id="UP000730481">
    <property type="component" value="Unassembled WGS sequence"/>
</dbReference>
<reference evidence="9" key="2">
    <citation type="submission" date="2020-02" db="EMBL/GenBank/DDBJ databases">
        <title>Identification and distribution of gene clusters putatively required for synthesis of sphingolipid metabolism inhibitors in phylogenetically diverse species of the filamentous fungus Fusarium.</title>
        <authorList>
            <person name="Kim H.-S."/>
            <person name="Busman M."/>
            <person name="Brown D.W."/>
            <person name="Divon H."/>
            <person name="Uhlig S."/>
            <person name="Proctor R.H."/>
        </authorList>
    </citation>
    <scope>NUCLEOTIDE SEQUENCE</scope>
    <source>
        <strain evidence="9">NRRL 25174</strain>
    </source>
</reference>
<dbReference type="PANTHER" id="PTHR47660:SF2">
    <property type="entry name" value="TRANSCRIPTION FACTOR WITH C2H2 AND ZN(2)-CYS(6) DNA BINDING DOMAIN (EUROFUNG)"/>
    <property type="match status" value="1"/>
</dbReference>
<keyword evidence="10" id="KW-1185">Reference proteome</keyword>
<evidence type="ECO:0000256" key="4">
    <source>
        <dbReference type="ARBA" id="ARBA00023163"/>
    </source>
</evidence>
<dbReference type="AlphaFoldDB" id="A0A9P5AP60"/>
<keyword evidence="5" id="KW-0539">Nucleus</keyword>
<evidence type="ECO:0000313" key="9">
    <source>
        <dbReference type="EMBL" id="KAF4342124.1"/>
    </source>
</evidence>
<dbReference type="GO" id="GO:0006351">
    <property type="term" value="P:DNA-templated transcription"/>
    <property type="evidence" value="ECO:0007669"/>
    <property type="project" value="InterPro"/>
</dbReference>
<evidence type="ECO:0000313" key="10">
    <source>
        <dbReference type="Proteomes" id="UP000730481"/>
    </source>
</evidence>
<dbReference type="OrthoDB" id="10018191at2759"/>
<evidence type="ECO:0000256" key="3">
    <source>
        <dbReference type="ARBA" id="ARBA00023015"/>
    </source>
</evidence>
<feature type="region of interest" description="Disordered" evidence="6">
    <location>
        <begin position="492"/>
        <end position="518"/>
    </location>
</feature>
<keyword evidence="2" id="KW-0862">Zinc</keyword>
<feature type="signal peptide" evidence="7">
    <location>
        <begin position="1"/>
        <end position="23"/>
    </location>
</feature>
<keyword evidence="4" id="KW-0804">Transcription</keyword>
<accession>A0A9P5AP60</accession>
<name>A0A9P5AP60_9HYPO</name>
<dbReference type="PANTHER" id="PTHR47660">
    <property type="entry name" value="TRANSCRIPTION FACTOR WITH C2H2 AND ZN(2)-CYS(6) DNA BINDING DOMAIN (EUROFUNG)-RELATED-RELATED"/>
    <property type="match status" value="1"/>
</dbReference>
<evidence type="ECO:0000256" key="1">
    <source>
        <dbReference type="ARBA" id="ARBA00022723"/>
    </source>
</evidence>
<proteinExistence type="predicted"/>
<keyword evidence="7" id="KW-0732">Signal</keyword>
<evidence type="ECO:0000256" key="6">
    <source>
        <dbReference type="SAM" id="MobiDB-lite"/>
    </source>
</evidence>
<dbReference type="Pfam" id="PF04082">
    <property type="entry name" value="Fungal_trans"/>
    <property type="match status" value="1"/>
</dbReference>
<dbReference type="InterPro" id="IPR007219">
    <property type="entry name" value="XnlR_reg_dom"/>
</dbReference>
<evidence type="ECO:0000259" key="8">
    <source>
        <dbReference type="Pfam" id="PF04082"/>
    </source>
</evidence>
<dbReference type="CDD" id="cd12148">
    <property type="entry name" value="fungal_TF_MHR"/>
    <property type="match status" value="1"/>
</dbReference>
<feature type="domain" description="Xylanolytic transcriptional activator regulatory" evidence="8">
    <location>
        <begin position="301"/>
        <end position="495"/>
    </location>
</feature>
<organism evidence="9 10">
    <name type="scientific">Fusarium beomiforme</name>
    <dbReference type="NCBI Taxonomy" id="44412"/>
    <lineage>
        <taxon>Eukaryota</taxon>
        <taxon>Fungi</taxon>
        <taxon>Dikarya</taxon>
        <taxon>Ascomycota</taxon>
        <taxon>Pezizomycotina</taxon>
        <taxon>Sordariomycetes</taxon>
        <taxon>Hypocreomycetidae</taxon>
        <taxon>Hypocreales</taxon>
        <taxon>Nectriaceae</taxon>
        <taxon>Fusarium</taxon>
        <taxon>Fusarium burgessii species complex</taxon>
    </lineage>
</organism>
<dbReference type="GO" id="GO:0008270">
    <property type="term" value="F:zinc ion binding"/>
    <property type="evidence" value="ECO:0007669"/>
    <property type="project" value="InterPro"/>
</dbReference>
<dbReference type="GO" id="GO:0003677">
    <property type="term" value="F:DNA binding"/>
    <property type="evidence" value="ECO:0007669"/>
    <property type="project" value="InterPro"/>
</dbReference>
<sequence>MFVPSRSHAAILLLAIESCMMLSRDHLGADLVVAEAKLVYHVRSRSRAVIEGNRVHDPSGARCRDSGQGVPVLSALTTREPDLVDESVISGDVHTASDEWNNPPSIPSDTSGIPTLGSSTIYTSVPDTTSSWDHAPALSVEHSFDGSMPNIGAMTDGPWIPCNPSMANFSFPWFMEELEVPIEFADIPGLLETHERVIDNAASFPGTEPASISSRIITGAIPSSNQTFLSPEHICSSHTRPCRPFPEPQAITLQMAGVEVFGHICDIPQQAVEGLNEFYKTQQGDSTTIAIHRELLHAFVELYLEYFDPQFPLLHVSRLEDPELPWILLLAAAAVGSHFSEVQGAGNYNLALCDLLARAVEPAVSDHIMNVDITTVQSVFLLHVLWLFSGSHKEKIIMQHKGSSLVTMCWDLLGKADKRRCSSQAEIDTEKEWQAWLAQESELRLVTCVRVLECLGHIFLGTPLAFNLRDATRQLPCPDEVWKARDAIEWKRHRQAPSDSEPQRRGYSGQGESRRPSTLGPFAAKVVVLELYIDDRNLARQLHTSHALQSSLSLCLSSAPDNTIESHRLDTNKRENSLLDKAIEQFTFAKLDNNMCDQSSNDTLFHVIAILRFIPLETLHSATGWQTNKEQMIKSKTYLQDFFENSSSKARKCLWHSACIFKLTRSSRRLVCYDTLSLTVAIGYTYCYCETRTSRPQASTSTRPPIVRLDQLKERSAIEKWIENGDDGIVHLTGVGLLDGDDACVRFLRDLERTLGNQIAWHGFCRAFAGSFAQLRRGETPTKNVKDFNDDE</sequence>
<evidence type="ECO:0000256" key="2">
    <source>
        <dbReference type="ARBA" id="ARBA00022833"/>
    </source>
</evidence>
<dbReference type="EMBL" id="PVQB02000157">
    <property type="protein sequence ID" value="KAF4342124.1"/>
    <property type="molecule type" value="Genomic_DNA"/>
</dbReference>
<evidence type="ECO:0000256" key="5">
    <source>
        <dbReference type="ARBA" id="ARBA00023242"/>
    </source>
</evidence>
<gene>
    <name evidence="9" type="ORF">FBEOM_3926</name>
</gene>
<comment type="caution">
    <text evidence="9">The sequence shown here is derived from an EMBL/GenBank/DDBJ whole genome shotgun (WGS) entry which is preliminary data.</text>
</comment>
<keyword evidence="1" id="KW-0479">Metal-binding</keyword>
<feature type="chain" id="PRO_5040478432" description="Xylanolytic transcriptional activator regulatory domain-containing protein" evidence="7">
    <location>
        <begin position="24"/>
        <end position="792"/>
    </location>
</feature>
<evidence type="ECO:0000256" key="7">
    <source>
        <dbReference type="SAM" id="SignalP"/>
    </source>
</evidence>
<protein>
    <recommendedName>
        <fullName evidence="8">Xylanolytic transcriptional activator regulatory domain-containing protein</fullName>
    </recommendedName>
</protein>